<proteinExistence type="predicted"/>
<evidence type="ECO:0000313" key="4">
    <source>
        <dbReference type="Proteomes" id="UP000247772"/>
    </source>
</evidence>
<feature type="signal peptide" evidence="2">
    <location>
        <begin position="1"/>
        <end position="26"/>
    </location>
</feature>
<dbReference type="Proteomes" id="UP000247772">
    <property type="component" value="Unassembled WGS sequence"/>
</dbReference>
<organism evidence="3 4">
    <name type="scientific">Paraburkholderia silvatlantica</name>
    <dbReference type="NCBI Taxonomy" id="321895"/>
    <lineage>
        <taxon>Bacteria</taxon>
        <taxon>Pseudomonadati</taxon>
        <taxon>Pseudomonadota</taxon>
        <taxon>Betaproteobacteria</taxon>
        <taxon>Burkholderiales</taxon>
        <taxon>Burkholderiaceae</taxon>
        <taxon>Paraburkholderia</taxon>
    </lineage>
</organism>
<evidence type="ECO:0000256" key="2">
    <source>
        <dbReference type="SAM" id="SignalP"/>
    </source>
</evidence>
<keyword evidence="2" id="KW-0732">Signal</keyword>
<gene>
    <name evidence="3" type="ORF">C7410_10654</name>
</gene>
<evidence type="ECO:0008006" key="5">
    <source>
        <dbReference type="Google" id="ProtNLM"/>
    </source>
</evidence>
<evidence type="ECO:0000313" key="3">
    <source>
        <dbReference type="EMBL" id="PYE24225.1"/>
    </source>
</evidence>
<feature type="region of interest" description="Disordered" evidence="1">
    <location>
        <begin position="28"/>
        <end position="84"/>
    </location>
</feature>
<protein>
    <recommendedName>
        <fullName evidence="5">Pentapeptide MXKDX repeat protein</fullName>
    </recommendedName>
</protein>
<dbReference type="EMBL" id="QJSQ01000006">
    <property type="protein sequence ID" value="PYE24225.1"/>
    <property type="molecule type" value="Genomic_DNA"/>
</dbReference>
<feature type="chain" id="PRO_5016075486" description="Pentapeptide MXKDX repeat protein" evidence="2">
    <location>
        <begin position="27"/>
        <end position="84"/>
    </location>
</feature>
<sequence length="84" mass="8590">MKPPHVPVWGATACLVLAAASLFANAQTQTPARPPAPPMAKPPAAVPGAASESNPDNMPVKKPKGPATHDKMMRSDPASDAQAK</sequence>
<reference evidence="3 4" key="1">
    <citation type="submission" date="2018-06" db="EMBL/GenBank/DDBJ databases">
        <title>Genomic Encyclopedia of Type Strains, Phase IV (KMG-V): Genome sequencing to study the core and pangenomes of soil and plant-associated prokaryotes.</title>
        <authorList>
            <person name="Whitman W."/>
        </authorList>
    </citation>
    <scope>NUCLEOTIDE SEQUENCE [LARGE SCALE GENOMIC DNA]</scope>
    <source>
        <strain evidence="3 4">SRCL-318</strain>
    </source>
</reference>
<feature type="compositionally biased region" description="Pro residues" evidence="1">
    <location>
        <begin position="32"/>
        <end position="45"/>
    </location>
</feature>
<dbReference type="AlphaFoldDB" id="A0A2V4TFA7"/>
<dbReference type="RefSeq" id="WP_244922910.1">
    <property type="nucleotide sequence ID" value="NZ_QJSQ01000006.1"/>
</dbReference>
<name>A0A2V4TFA7_9BURK</name>
<accession>A0A2V4TFA7</accession>
<evidence type="ECO:0000256" key="1">
    <source>
        <dbReference type="SAM" id="MobiDB-lite"/>
    </source>
</evidence>
<comment type="caution">
    <text evidence="3">The sequence shown here is derived from an EMBL/GenBank/DDBJ whole genome shotgun (WGS) entry which is preliminary data.</text>
</comment>